<dbReference type="EMBL" id="AQHF01000020">
    <property type="protein sequence ID" value="MBE0345285.1"/>
    <property type="molecule type" value="Genomic_DNA"/>
</dbReference>
<reference evidence="1 2" key="1">
    <citation type="submission" date="2015-06" db="EMBL/GenBank/DDBJ databases">
        <title>Genome sequence of Pseudoalteromonas peptidolytica.</title>
        <authorList>
            <person name="Xie B.-B."/>
            <person name="Rong J.-C."/>
            <person name="Qin Q.-L."/>
            <person name="Zhang Y.-Z."/>
        </authorList>
    </citation>
    <scope>NUCLEOTIDE SEQUENCE [LARGE SCALE GENOMIC DNA]</scope>
    <source>
        <strain evidence="1 2">F12-50-A1</strain>
    </source>
</reference>
<gene>
    <name evidence="1" type="ORF">PPEP_a0121</name>
</gene>
<proteinExistence type="predicted"/>
<dbReference type="AlphaFoldDB" id="A0A8I0T2U1"/>
<accession>A0A8I0T2U1</accession>
<evidence type="ECO:0000313" key="2">
    <source>
        <dbReference type="Proteomes" id="UP000660708"/>
    </source>
</evidence>
<comment type="caution">
    <text evidence="1">The sequence shown here is derived from an EMBL/GenBank/DDBJ whole genome shotgun (WGS) entry which is preliminary data.</text>
</comment>
<protein>
    <submittedName>
        <fullName evidence="1">Uncharacterized protein</fullName>
    </submittedName>
</protein>
<organism evidence="1 2">
    <name type="scientific">Pseudoalteromonas peptidolytica F12-50-A1</name>
    <dbReference type="NCBI Taxonomy" id="1315280"/>
    <lineage>
        <taxon>Bacteria</taxon>
        <taxon>Pseudomonadati</taxon>
        <taxon>Pseudomonadota</taxon>
        <taxon>Gammaproteobacteria</taxon>
        <taxon>Alteromonadales</taxon>
        <taxon>Pseudoalteromonadaceae</taxon>
        <taxon>Pseudoalteromonas</taxon>
    </lineage>
</organism>
<evidence type="ECO:0000313" key="1">
    <source>
        <dbReference type="EMBL" id="MBE0345285.1"/>
    </source>
</evidence>
<sequence>MAGNNKPGVVNVIIVLILNNRVTKCDDNKLFYQATNK</sequence>
<keyword evidence="2" id="KW-1185">Reference proteome</keyword>
<dbReference type="Proteomes" id="UP000660708">
    <property type="component" value="Unassembled WGS sequence"/>
</dbReference>
<name>A0A8I0T2U1_9GAMM</name>